<keyword evidence="3" id="KW-1185">Reference proteome</keyword>
<feature type="transmembrane region" description="Helical" evidence="1">
    <location>
        <begin position="192"/>
        <end position="215"/>
    </location>
</feature>
<feature type="transmembrane region" description="Helical" evidence="1">
    <location>
        <begin position="147"/>
        <end position="166"/>
    </location>
</feature>
<evidence type="ECO:0000313" key="2">
    <source>
        <dbReference type="EMBL" id="PBK63612.1"/>
    </source>
</evidence>
<feature type="transmembrane region" description="Helical" evidence="1">
    <location>
        <begin position="116"/>
        <end position="135"/>
    </location>
</feature>
<gene>
    <name evidence="2" type="ORF">ARMSODRAFT_1023814</name>
</gene>
<name>A0A2H3B9B4_9AGAR</name>
<evidence type="ECO:0000313" key="3">
    <source>
        <dbReference type="Proteomes" id="UP000218334"/>
    </source>
</evidence>
<organism evidence="2 3">
    <name type="scientific">Armillaria solidipes</name>
    <dbReference type="NCBI Taxonomy" id="1076256"/>
    <lineage>
        <taxon>Eukaryota</taxon>
        <taxon>Fungi</taxon>
        <taxon>Dikarya</taxon>
        <taxon>Basidiomycota</taxon>
        <taxon>Agaricomycotina</taxon>
        <taxon>Agaricomycetes</taxon>
        <taxon>Agaricomycetidae</taxon>
        <taxon>Agaricales</taxon>
        <taxon>Marasmiineae</taxon>
        <taxon>Physalacriaceae</taxon>
        <taxon>Armillaria</taxon>
    </lineage>
</organism>
<keyword evidence="1" id="KW-0472">Membrane</keyword>
<keyword evidence="1" id="KW-0812">Transmembrane</keyword>
<dbReference type="STRING" id="1076256.A0A2H3B9B4"/>
<dbReference type="AlphaFoldDB" id="A0A2H3B9B4"/>
<dbReference type="EMBL" id="KZ293457">
    <property type="protein sequence ID" value="PBK63612.1"/>
    <property type="molecule type" value="Genomic_DNA"/>
</dbReference>
<reference evidence="3" key="1">
    <citation type="journal article" date="2017" name="Nat. Ecol. Evol.">
        <title>Genome expansion and lineage-specific genetic innovations in the forest pathogenic fungi Armillaria.</title>
        <authorList>
            <person name="Sipos G."/>
            <person name="Prasanna A.N."/>
            <person name="Walter M.C."/>
            <person name="O'Connor E."/>
            <person name="Balint B."/>
            <person name="Krizsan K."/>
            <person name="Kiss B."/>
            <person name="Hess J."/>
            <person name="Varga T."/>
            <person name="Slot J."/>
            <person name="Riley R."/>
            <person name="Boka B."/>
            <person name="Rigling D."/>
            <person name="Barry K."/>
            <person name="Lee J."/>
            <person name="Mihaltcheva S."/>
            <person name="LaButti K."/>
            <person name="Lipzen A."/>
            <person name="Waldron R."/>
            <person name="Moloney N.M."/>
            <person name="Sperisen C."/>
            <person name="Kredics L."/>
            <person name="Vagvoelgyi C."/>
            <person name="Patrignani A."/>
            <person name="Fitzpatrick D."/>
            <person name="Nagy I."/>
            <person name="Doyle S."/>
            <person name="Anderson J.B."/>
            <person name="Grigoriev I.V."/>
            <person name="Gueldener U."/>
            <person name="Muensterkoetter M."/>
            <person name="Nagy L.G."/>
        </authorList>
    </citation>
    <scope>NUCLEOTIDE SEQUENCE [LARGE SCALE GENOMIC DNA]</scope>
    <source>
        <strain evidence="3">28-4</strain>
    </source>
</reference>
<feature type="transmembrane region" description="Helical" evidence="1">
    <location>
        <begin position="235"/>
        <end position="255"/>
    </location>
</feature>
<feature type="transmembrane region" description="Helical" evidence="1">
    <location>
        <begin position="31"/>
        <end position="52"/>
    </location>
</feature>
<dbReference type="Proteomes" id="UP000218334">
    <property type="component" value="Unassembled WGS sequence"/>
</dbReference>
<feature type="transmembrane region" description="Helical" evidence="1">
    <location>
        <begin position="64"/>
        <end position="85"/>
    </location>
</feature>
<proteinExistence type="predicted"/>
<evidence type="ECO:0000256" key="1">
    <source>
        <dbReference type="SAM" id="Phobius"/>
    </source>
</evidence>
<protein>
    <submittedName>
        <fullName evidence="2">Uncharacterized protein</fullName>
    </submittedName>
</protein>
<sequence length="355" mass="39272">MVVQAALSPDLTNDDIHFILEVLDTNLNTTILRALMHGLYTSVLGITLWSIFRSSSKNSFIGRYAMVFTIFTLYILATIVLGEFWTHMHQAFITEGQNCYTVFLELNGFSPMANQATLAAGITSCISTFIADFSLIWRCWILWGHQWLVVIIPVLCTILGTVFKGIETYHDCFDSFNDIEDATYSGFITNWIMPYIALTLTTTLWCTILLLYRIISVARSSHGVGIRSYHGVIEALVESAALYSVILIIDMVFVACNILSGSYVDVLASATKGIAPTLLVGHIAAGHTRPDDSWQESSTSTVSSLNFGTGTLSTQDGDISQSAELDEMDNLDPGLERNFALIEEEIQETRSLDIV</sequence>
<keyword evidence="1" id="KW-1133">Transmembrane helix</keyword>
<accession>A0A2H3B9B4</accession>